<feature type="compositionally biased region" description="Low complexity" evidence="6">
    <location>
        <begin position="34"/>
        <end position="61"/>
    </location>
</feature>
<keyword evidence="9" id="KW-1185">Reference proteome</keyword>
<proteinExistence type="predicted"/>
<keyword evidence="3" id="KW-0547">Nucleotide-binding</keyword>
<dbReference type="InterPro" id="IPR000719">
    <property type="entry name" value="Prot_kinase_dom"/>
</dbReference>
<sequence>MEHLEIVRPLACSHSCFVSIVKVPDANSSTNQLAGSTAEPAGDAAAPTATASAAASSSGPSCKQGVAKSYRKAKLDEDETRQVELEIKLHRQLSALSPHVVPFWAALDSRDSTTILTAHCKGDLRSTLEQAGGALSEATVREQVAAPLLEVLVHMHRLGFVHRDIKPENVFVSGKQAMLGDFGLAIAMPSKAAADSSSDAISSPRCSSSRLTAGGDSSSASTSRHAPLLRSCASTSSLRIIPGASAGTAGDSSNSCGSGQQHGAKVAVIRRSSSCGAVGGFDCSVMPQLKQLQAGGTPAYTAPEVVQATFNNTPLEAAVGPQNDVWNLGVLVWEALAGRHPFGDHTTSPGAFMCAVVSRSQGQIAAGIAALPVSDACKDWLGLALQKDPSKRAAAAQLQQHCWLVPAAAAEAQQQQQQVSQPASHQQLSVECSAASALLQCCTSDDFSAAAAAAAAAAGAASMATVHTHSAHNSSSSSFSAGTCSSDWQTAAAAAAAGSTQSGSSCGTAAGRLASGTGSVSSCSATGGISAMSQQQFASYLQTIGSWED</sequence>
<evidence type="ECO:0000259" key="7">
    <source>
        <dbReference type="PROSITE" id="PS50011"/>
    </source>
</evidence>
<keyword evidence="5" id="KW-0067">ATP-binding</keyword>
<gene>
    <name evidence="8" type="ORF">BQ4739_LOCUS9973</name>
</gene>
<evidence type="ECO:0000256" key="4">
    <source>
        <dbReference type="ARBA" id="ARBA00022777"/>
    </source>
</evidence>
<dbReference type="Proteomes" id="UP000256970">
    <property type="component" value="Unassembled WGS sequence"/>
</dbReference>
<evidence type="ECO:0000256" key="2">
    <source>
        <dbReference type="ARBA" id="ARBA00022679"/>
    </source>
</evidence>
<dbReference type="AlphaFoldDB" id="A0A383VY47"/>
<dbReference type="SMART" id="SM00220">
    <property type="entry name" value="S_TKc"/>
    <property type="match status" value="1"/>
</dbReference>
<name>A0A383VY47_TETOB</name>
<keyword evidence="1" id="KW-0723">Serine/threonine-protein kinase</keyword>
<feature type="region of interest" description="Disordered" evidence="6">
    <location>
        <begin position="196"/>
        <end position="226"/>
    </location>
</feature>
<dbReference type="GO" id="GO:0005524">
    <property type="term" value="F:ATP binding"/>
    <property type="evidence" value="ECO:0007669"/>
    <property type="project" value="UniProtKB-KW"/>
</dbReference>
<dbReference type="Pfam" id="PF00069">
    <property type="entry name" value="Pkinase"/>
    <property type="match status" value="2"/>
</dbReference>
<dbReference type="InterPro" id="IPR011009">
    <property type="entry name" value="Kinase-like_dom_sf"/>
</dbReference>
<evidence type="ECO:0000313" key="9">
    <source>
        <dbReference type="Proteomes" id="UP000256970"/>
    </source>
</evidence>
<feature type="region of interest" description="Disordered" evidence="6">
    <location>
        <begin position="28"/>
        <end position="64"/>
    </location>
</feature>
<accession>A0A383VY47</accession>
<dbReference type="InterPro" id="IPR008271">
    <property type="entry name" value="Ser/Thr_kinase_AS"/>
</dbReference>
<evidence type="ECO:0000256" key="3">
    <source>
        <dbReference type="ARBA" id="ARBA00022741"/>
    </source>
</evidence>
<dbReference type="STRING" id="3088.A0A383VY47"/>
<dbReference type="PROSITE" id="PS00108">
    <property type="entry name" value="PROTEIN_KINASE_ST"/>
    <property type="match status" value="1"/>
</dbReference>
<evidence type="ECO:0000313" key="8">
    <source>
        <dbReference type="EMBL" id="SZX69684.1"/>
    </source>
</evidence>
<evidence type="ECO:0000256" key="6">
    <source>
        <dbReference type="SAM" id="MobiDB-lite"/>
    </source>
</evidence>
<dbReference type="EMBL" id="FNXT01000947">
    <property type="protein sequence ID" value="SZX69684.1"/>
    <property type="molecule type" value="Genomic_DNA"/>
</dbReference>
<dbReference type="GO" id="GO:0004674">
    <property type="term" value="F:protein serine/threonine kinase activity"/>
    <property type="evidence" value="ECO:0007669"/>
    <property type="project" value="UniProtKB-KW"/>
</dbReference>
<evidence type="ECO:0000256" key="1">
    <source>
        <dbReference type="ARBA" id="ARBA00022527"/>
    </source>
</evidence>
<feature type="compositionally biased region" description="Low complexity" evidence="6">
    <location>
        <begin position="196"/>
        <end position="223"/>
    </location>
</feature>
<feature type="domain" description="Protein kinase" evidence="7">
    <location>
        <begin position="35"/>
        <end position="404"/>
    </location>
</feature>
<reference evidence="8 9" key="1">
    <citation type="submission" date="2016-10" db="EMBL/GenBank/DDBJ databases">
        <authorList>
            <person name="Cai Z."/>
        </authorList>
    </citation>
    <scope>NUCLEOTIDE SEQUENCE [LARGE SCALE GENOMIC DNA]</scope>
</reference>
<evidence type="ECO:0000256" key="5">
    <source>
        <dbReference type="ARBA" id="ARBA00022840"/>
    </source>
</evidence>
<organism evidence="8 9">
    <name type="scientific">Tetradesmus obliquus</name>
    <name type="common">Green alga</name>
    <name type="synonym">Acutodesmus obliquus</name>
    <dbReference type="NCBI Taxonomy" id="3088"/>
    <lineage>
        <taxon>Eukaryota</taxon>
        <taxon>Viridiplantae</taxon>
        <taxon>Chlorophyta</taxon>
        <taxon>core chlorophytes</taxon>
        <taxon>Chlorophyceae</taxon>
        <taxon>CS clade</taxon>
        <taxon>Sphaeropleales</taxon>
        <taxon>Scenedesmaceae</taxon>
        <taxon>Tetradesmus</taxon>
    </lineage>
</organism>
<dbReference type="PROSITE" id="PS50011">
    <property type="entry name" value="PROTEIN_KINASE_DOM"/>
    <property type="match status" value="1"/>
</dbReference>
<keyword evidence="2" id="KW-0808">Transferase</keyword>
<keyword evidence="4" id="KW-0418">Kinase</keyword>
<dbReference type="Gene3D" id="1.10.510.10">
    <property type="entry name" value="Transferase(Phosphotransferase) domain 1"/>
    <property type="match status" value="2"/>
</dbReference>
<dbReference type="InterPro" id="IPR030616">
    <property type="entry name" value="Aur-like"/>
</dbReference>
<dbReference type="SUPFAM" id="SSF56112">
    <property type="entry name" value="Protein kinase-like (PK-like)"/>
    <property type="match status" value="1"/>
</dbReference>
<protein>
    <recommendedName>
        <fullName evidence="7">Protein kinase domain-containing protein</fullName>
    </recommendedName>
</protein>
<dbReference type="PANTHER" id="PTHR24350">
    <property type="entry name" value="SERINE/THREONINE-PROTEIN KINASE IAL-RELATED"/>
    <property type="match status" value="1"/>
</dbReference>